<accession>A0A2P2KKM4</accession>
<sequence length="31" mass="3607">MPCKGELQQNKFSKKQNKSSNQLSTKNHIFL</sequence>
<name>A0A2P2KKM4_RHIMU</name>
<organism evidence="2">
    <name type="scientific">Rhizophora mucronata</name>
    <name type="common">Asiatic mangrove</name>
    <dbReference type="NCBI Taxonomy" id="61149"/>
    <lineage>
        <taxon>Eukaryota</taxon>
        <taxon>Viridiplantae</taxon>
        <taxon>Streptophyta</taxon>
        <taxon>Embryophyta</taxon>
        <taxon>Tracheophyta</taxon>
        <taxon>Spermatophyta</taxon>
        <taxon>Magnoliopsida</taxon>
        <taxon>eudicotyledons</taxon>
        <taxon>Gunneridae</taxon>
        <taxon>Pentapetalae</taxon>
        <taxon>rosids</taxon>
        <taxon>fabids</taxon>
        <taxon>Malpighiales</taxon>
        <taxon>Rhizophoraceae</taxon>
        <taxon>Rhizophora</taxon>
    </lineage>
</organism>
<evidence type="ECO:0000256" key="1">
    <source>
        <dbReference type="SAM" id="MobiDB-lite"/>
    </source>
</evidence>
<feature type="compositionally biased region" description="Low complexity" evidence="1">
    <location>
        <begin position="18"/>
        <end position="31"/>
    </location>
</feature>
<dbReference type="AlphaFoldDB" id="A0A2P2KKM4"/>
<reference evidence="2" key="1">
    <citation type="submission" date="2018-02" db="EMBL/GenBank/DDBJ databases">
        <title>Rhizophora mucronata_Transcriptome.</title>
        <authorList>
            <person name="Meera S.P."/>
            <person name="Sreeshan A."/>
            <person name="Augustine A."/>
        </authorList>
    </citation>
    <scope>NUCLEOTIDE SEQUENCE</scope>
    <source>
        <tissue evidence="2">Leaf</tissue>
    </source>
</reference>
<protein>
    <submittedName>
        <fullName evidence="2">Outer envelope pore protein 24Aic</fullName>
    </submittedName>
</protein>
<evidence type="ECO:0000313" key="2">
    <source>
        <dbReference type="EMBL" id="MBX06274.1"/>
    </source>
</evidence>
<proteinExistence type="predicted"/>
<feature type="region of interest" description="Disordered" evidence="1">
    <location>
        <begin position="1"/>
        <end position="31"/>
    </location>
</feature>
<dbReference type="EMBL" id="GGEC01025790">
    <property type="protein sequence ID" value="MBX06274.1"/>
    <property type="molecule type" value="Transcribed_RNA"/>
</dbReference>